<comment type="caution">
    <text evidence="1">The sequence shown here is derived from an EMBL/GenBank/DDBJ whole genome shotgun (WGS) entry which is preliminary data.</text>
</comment>
<dbReference type="AlphaFoldDB" id="A0AAX0U7X2"/>
<sequence>MPDAGAARPMRLAARGSRHSRAAACVACGPPPAFAAEAPARLGEAPNGHSERRGSCAKSAARCAPCDARCVMRAASNAPLHSPRRAPPSATASS</sequence>
<dbReference type="EMBL" id="PHRB01000020">
    <property type="protein sequence ID" value="PJO64550.1"/>
    <property type="molecule type" value="Genomic_DNA"/>
</dbReference>
<evidence type="ECO:0000313" key="2">
    <source>
        <dbReference type="Proteomes" id="UP000231878"/>
    </source>
</evidence>
<name>A0AAX0U7X2_BURPE</name>
<dbReference type="Proteomes" id="UP000231878">
    <property type="component" value="Unassembled WGS sequence"/>
</dbReference>
<protein>
    <submittedName>
        <fullName evidence="1">Uncharacterized protein</fullName>
    </submittedName>
</protein>
<gene>
    <name evidence="1" type="ORF">CWD88_20020</name>
</gene>
<organism evidence="1 2">
    <name type="scientific">Burkholderia pseudomallei</name>
    <name type="common">Pseudomonas pseudomallei</name>
    <dbReference type="NCBI Taxonomy" id="28450"/>
    <lineage>
        <taxon>Bacteria</taxon>
        <taxon>Pseudomonadati</taxon>
        <taxon>Pseudomonadota</taxon>
        <taxon>Betaproteobacteria</taxon>
        <taxon>Burkholderiales</taxon>
        <taxon>Burkholderiaceae</taxon>
        <taxon>Burkholderia</taxon>
        <taxon>pseudomallei group</taxon>
    </lineage>
</organism>
<reference evidence="1 2" key="1">
    <citation type="submission" date="2017-11" db="EMBL/GenBank/DDBJ databases">
        <title>Molecular characterization of Burkholderia pseudomallei and closely related isolates from Vietnam.</title>
        <authorList>
            <person name="Ustinov D.V."/>
            <person name="Antonov A.S."/>
            <person name="Avdusheva E.F."/>
            <person name="Shpak I.M."/>
            <person name="Zakharova I.B."/>
            <person name="Thi L.A."/>
            <person name="Teteryatnikova N."/>
            <person name="Lopasteyskaya Y.A."/>
            <person name="Kuzyutina J.A."/>
            <person name="Ngo T.N."/>
            <person name="Victorov D.V."/>
        </authorList>
    </citation>
    <scope>NUCLEOTIDE SEQUENCE [LARGE SCALE GENOMIC DNA]</scope>
    <source>
        <strain evidence="1 2">V1512</strain>
    </source>
</reference>
<proteinExistence type="predicted"/>
<evidence type="ECO:0000313" key="1">
    <source>
        <dbReference type="EMBL" id="PJO64550.1"/>
    </source>
</evidence>
<accession>A0AAX0U7X2</accession>